<accession>A0A6A4RQ50</accession>
<sequence>MTRSVLILGASGRFGRACSTAFSEAGWQVQHFVRTHGNLIDAASGVQVIVNGWNPAYPDWATQVPELHMQVIAAARANGATVVVPGNVYVFGEDTPSPWSENTSHRAKNPLGRIRVEMEAAYKRSGVSTIVVRSGDFLDTEASGNWFDLILTKDLAKGRFTYPGKTDVPHAWAYLPDLARAVVGLVEKRDVLPIYADIPFSGYTLTGQQMFDAVNSAVTRSVQLKSMSWWPLQLARPFWPMGRCLLEMRYLWDTAHRLDGALLESLLPDLPQTPLDVALVEALPSGLVERNVHPNQVMTTGRNPGLT</sequence>
<gene>
    <name evidence="1" type="ORF">GP644_00935</name>
</gene>
<dbReference type="RefSeq" id="WP_158976336.1">
    <property type="nucleotide sequence ID" value="NZ_WSFO01000001.1"/>
</dbReference>
<protein>
    <submittedName>
        <fullName evidence="1">Epimerase</fullName>
    </submittedName>
</protein>
<evidence type="ECO:0000313" key="2">
    <source>
        <dbReference type="Proteomes" id="UP000441586"/>
    </source>
</evidence>
<dbReference type="Gene3D" id="3.40.50.720">
    <property type="entry name" value="NAD(P)-binding Rossmann-like Domain"/>
    <property type="match status" value="1"/>
</dbReference>
<dbReference type="EMBL" id="WSFO01000001">
    <property type="protein sequence ID" value="KAE9632374.1"/>
    <property type="molecule type" value="Genomic_DNA"/>
</dbReference>
<reference evidence="1 2" key="1">
    <citation type="submission" date="2019-12" db="EMBL/GenBank/DDBJ databases">
        <authorList>
            <person name="Zhang Y.-J."/>
        </authorList>
    </citation>
    <scope>NUCLEOTIDE SEQUENCE [LARGE SCALE GENOMIC DNA]</scope>
    <source>
        <strain evidence="1 2">H18S-6</strain>
    </source>
</reference>
<name>A0A6A4RQ50_9RHOB</name>
<dbReference type="InterPro" id="IPR036291">
    <property type="entry name" value="NAD(P)-bd_dom_sf"/>
</dbReference>
<dbReference type="SUPFAM" id="SSF51735">
    <property type="entry name" value="NAD(P)-binding Rossmann-fold domains"/>
    <property type="match status" value="1"/>
</dbReference>
<dbReference type="AlphaFoldDB" id="A0A6A4RQ50"/>
<organism evidence="1 2">
    <name type="scientific">Parasedimentitalea maritima</name>
    <dbReference type="NCBI Taxonomy" id="2578117"/>
    <lineage>
        <taxon>Bacteria</taxon>
        <taxon>Pseudomonadati</taxon>
        <taxon>Pseudomonadota</taxon>
        <taxon>Alphaproteobacteria</taxon>
        <taxon>Rhodobacterales</taxon>
        <taxon>Paracoccaceae</taxon>
        <taxon>Parasedimentitalea</taxon>
    </lineage>
</organism>
<proteinExistence type="predicted"/>
<comment type="caution">
    <text evidence="1">The sequence shown here is derived from an EMBL/GenBank/DDBJ whole genome shotgun (WGS) entry which is preliminary data.</text>
</comment>
<evidence type="ECO:0000313" key="1">
    <source>
        <dbReference type="EMBL" id="KAE9632374.1"/>
    </source>
</evidence>
<dbReference type="Proteomes" id="UP000441586">
    <property type="component" value="Unassembled WGS sequence"/>
</dbReference>